<comment type="similarity">
    <text evidence="1">Belongs to the disease resistance NB-LRR family.</text>
</comment>
<dbReference type="CDD" id="cd14798">
    <property type="entry name" value="RX-CC_like"/>
    <property type="match status" value="1"/>
</dbReference>
<evidence type="ECO:0000256" key="4">
    <source>
        <dbReference type="ARBA" id="ARBA00022741"/>
    </source>
</evidence>
<keyword evidence="2" id="KW-0433">Leucine-rich repeat</keyword>
<evidence type="ECO:0000259" key="8">
    <source>
        <dbReference type="Pfam" id="PF18052"/>
    </source>
</evidence>
<dbReference type="InterPro" id="IPR032675">
    <property type="entry name" value="LRR_dom_sf"/>
</dbReference>
<dbReference type="PRINTS" id="PR00364">
    <property type="entry name" value="DISEASERSIST"/>
</dbReference>
<keyword evidence="11" id="KW-1185">Reference proteome</keyword>
<evidence type="ECO:0000256" key="5">
    <source>
        <dbReference type="ARBA" id="ARBA00022821"/>
    </source>
</evidence>
<reference evidence="10" key="1">
    <citation type="submission" date="2015-04" db="UniProtKB">
        <authorList>
            <consortium name="EnsemblPlants"/>
        </authorList>
    </citation>
    <scope>IDENTIFICATION</scope>
    <source>
        <strain evidence="10">SL10</strain>
    </source>
</reference>
<evidence type="ECO:0000259" key="7">
    <source>
        <dbReference type="Pfam" id="PF00931"/>
    </source>
</evidence>
<sequence>MEAVVVSSTEGAVRILLGKLADVLAGRYATLLLRGAGAREEVQELKDELESMNACLRDLAATGDDERNEQTTTWMKQVREVAFDAEDCIDTFWCKIGYLHGVKGIYGHCLRKIIHPLRTLKVRHSLAMEIQSLKTRAQRVSERRLRYKLEPSGITPKSTDLFLFSSSHIDQERRLPALNIDESRLVGMAEKTERVIKLLEEGHMADLKVVSIVGFGGLGKTTLAMTVYKSPSVQGIQSRAFISVSQNYDPRALLESLLKQLIQVPFCRESASVEEGTRIEDPLKGIETWDMSQLINKYFIVLDDLWRSVAWATLKIAFPDNNKQSRILVTTRNHHVAENCCSYPHDCIYNMDPLPSEESRHLFFKRVFQLDKCPSQYQDLVDISEAILRKCNGLPLAIVSVGGMLARMKNKTKAEWQKVCDRLGYGLEANDTLGGMRKILSLGYNDLPYHLKACFLYLSVFPEDYEIRRGPLPESTATAKSRVAEFMISCWKLYMLRYLSLRGTNVSQLPNAIGNLKELLTLDARNTCIRELPATVTQLRSLKHLLAGYYKYYSRTRRAKHFDPDKALTIPAGLKNMIALRRLAHVNISSSIRALLELGELPHLTKICATNYKGVEKWTPFGASLSKLSNSLCHLSVHHANKLEHGLEFLMDLSSPPLFLEKLYIWGRVSALPRWVSSLSNLLKLSLRRSHLEGSELVMTLGRLPSLLSLKLYIDSYVGTKLCFEQNLFPRLKQLLIDNLENLDELSFRGGAPNLERLILAFVRAPKRAISGTENLPKLKEIEFFGSIIDSVVEGLQQRCIQIAQEFTEMIDPWSHARHLGFAREMSTHSPFTSRGATWLRYFRSQCTRTK</sequence>
<dbReference type="SUPFAM" id="SSF52540">
    <property type="entry name" value="P-loop containing nucleoside triphosphate hydrolases"/>
    <property type="match status" value="1"/>
</dbReference>
<proteinExistence type="inferred from homology"/>
<dbReference type="PANTHER" id="PTHR23155">
    <property type="entry name" value="DISEASE RESISTANCE PROTEIN RP"/>
    <property type="match status" value="1"/>
</dbReference>
<dbReference type="SUPFAM" id="SSF52058">
    <property type="entry name" value="L domain-like"/>
    <property type="match status" value="1"/>
</dbReference>
<dbReference type="EnsemblPlants" id="ONIVA01G13230.2">
    <property type="protein sequence ID" value="ONIVA01G13230.2"/>
    <property type="gene ID" value="ONIVA01G13230"/>
</dbReference>
<feature type="domain" description="NB-ARC" evidence="7">
    <location>
        <begin position="191"/>
        <end position="370"/>
    </location>
</feature>
<dbReference type="InterPro" id="IPR044974">
    <property type="entry name" value="Disease_R_plants"/>
</dbReference>
<dbReference type="GO" id="GO:0098542">
    <property type="term" value="P:defense response to other organism"/>
    <property type="evidence" value="ECO:0007669"/>
    <property type="project" value="TreeGrafter"/>
</dbReference>
<dbReference type="PANTHER" id="PTHR23155:SF1205">
    <property type="entry name" value="DISEASE RESISTANCE PROTEIN RPM1"/>
    <property type="match status" value="1"/>
</dbReference>
<evidence type="ECO:0000256" key="1">
    <source>
        <dbReference type="ARBA" id="ARBA00008894"/>
    </source>
</evidence>
<evidence type="ECO:0000313" key="11">
    <source>
        <dbReference type="Proteomes" id="UP000006591"/>
    </source>
</evidence>
<dbReference type="GO" id="GO:0043531">
    <property type="term" value="F:ADP binding"/>
    <property type="evidence" value="ECO:0007669"/>
    <property type="project" value="InterPro"/>
</dbReference>
<feature type="domain" description="Disease resistance R13L4/SHOC-2-like LRR" evidence="9">
    <location>
        <begin position="491"/>
        <end position="784"/>
    </location>
</feature>
<evidence type="ECO:0000313" key="10">
    <source>
        <dbReference type="EnsemblPlants" id="ONIVA01G13230.2"/>
    </source>
</evidence>
<evidence type="ECO:0000256" key="2">
    <source>
        <dbReference type="ARBA" id="ARBA00022614"/>
    </source>
</evidence>
<dbReference type="InterPro" id="IPR002182">
    <property type="entry name" value="NB-ARC"/>
</dbReference>
<dbReference type="Pfam" id="PF23598">
    <property type="entry name" value="LRR_14"/>
    <property type="match status" value="1"/>
</dbReference>
<dbReference type="Pfam" id="PF00931">
    <property type="entry name" value="NB-ARC"/>
    <property type="match status" value="1"/>
</dbReference>
<dbReference type="Proteomes" id="UP000006591">
    <property type="component" value="Chromosome 1"/>
</dbReference>
<dbReference type="Gene3D" id="3.40.50.300">
    <property type="entry name" value="P-loop containing nucleotide triphosphate hydrolases"/>
    <property type="match status" value="1"/>
</dbReference>
<evidence type="ECO:0000256" key="6">
    <source>
        <dbReference type="ARBA" id="ARBA00023054"/>
    </source>
</evidence>
<dbReference type="Gramene" id="ONIVA01G13230.2">
    <property type="protein sequence ID" value="ONIVA01G13230.2"/>
    <property type="gene ID" value="ONIVA01G13230"/>
</dbReference>
<evidence type="ECO:0000256" key="3">
    <source>
        <dbReference type="ARBA" id="ARBA00022737"/>
    </source>
</evidence>
<dbReference type="Gene3D" id="1.20.5.4130">
    <property type="match status" value="1"/>
</dbReference>
<accession>A0A0E0FJX3</accession>
<dbReference type="Gene3D" id="1.10.8.430">
    <property type="entry name" value="Helical domain of apoptotic protease-activating factors"/>
    <property type="match status" value="1"/>
</dbReference>
<dbReference type="InterPro" id="IPR042197">
    <property type="entry name" value="Apaf_helical"/>
</dbReference>
<evidence type="ECO:0000259" key="9">
    <source>
        <dbReference type="Pfam" id="PF23598"/>
    </source>
</evidence>
<dbReference type="AlphaFoldDB" id="A0A0E0FJX3"/>
<keyword evidence="4" id="KW-0547">Nucleotide-binding</keyword>
<dbReference type="Gene3D" id="3.80.10.10">
    <property type="entry name" value="Ribonuclease Inhibitor"/>
    <property type="match status" value="1"/>
</dbReference>
<name>A0A0E0FJX3_ORYNI</name>
<dbReference type="InterPro" id="IPR027417">
    <property type="entry name" value="P-loop_NTPase"/>
</dbReference>
<protein>
    <submittedName>
        <fullName evidence="10">Uncharacterized protein</fullName>
    </submittedName>
</protein>
<reference evidence="10" key="2">
    <citation type="submission" date="2018-04" db="EMBL/GenBank/DDBJ databases">
        <title>OnivRS2 (Oryza nivara Reference Sequence Version 2).</title>
        <authorList>
            <person name="Zhang J."/>
            <person name="Kudrna D."/>
            <person name="Lee S."/>
            <person name="Talag J."/>
            <person name="Rajasekar S."/>
            <person name="Welchert J."/>
            <person name="Hsing Y.-I."/>
            <person name="Wing R.A."/>
        </authorList>
    </citation>
    <scope>NUCLEOTIDE SEQUENCE [LARGE SCALE GENOMIC DNA]</scope>
</reference>
<dbReference type="InterPro" id="IPR041118">
    <property type="entry name" value="Rx_N"/>
</dbReference>
<feature type="domain" description="Disease resistance N-terminal" evidence="8">
    <location>
        <begin position="12"/>
        <end position="97"/>
    </location>
</feature>
<organism evidence="10">
    <name type="scientific">Oryza nivara</name>
    <name type="common">Indian wild rice</name>
    <name type="synonym">Oryza sativa f. spontanea</name>
    <dbReference type="NCBI Taxonomy" id="4536"/>
    <lineage>
        <taxon>Eukaryota</taxon>
        <taxon>Viridiplantae</taxon>
        <taxon>Streptophyta</taxon>
        <taxon>Embryophyta</taxon>
        <taxon>Tracheophyta</taxon>
        <taxon>Spermatophyta</taxon>
        <taxon>Magnoliopsida</taxon>
        <taxon>Liliopsida</taxon>
        <taxon>Poales</taxon>
        <taxon>Poaceae</taxon>
        <taxon>BOP clade</taxon>
        <taxon>Oryzoideae</taxon>
        <taxon>Oryzeae</taxon>
        <taxon>Oryzinae</taxon>
        <taxon>Oryza</taxon>
    </lineage>
</organism>
<dbReference type="InterPro" id="IPR055414">
    <property type="entry name" value="LRR_R13L4/SHOC2-like"/>
</dbReference>
<keyword evidence="5" id="KW-0611">Plant defense</keyword>
<keyword evidence="6" id="KW-0175">Coiled coil</keyword>
<dbReference type="Pfam" id="PF18052">
    <property type="entry name" value="Rx_N"/>
    <property type="match status" value="1"/>
</dbReference>
<keyword evidence="3" id="KW-0677">Repeat</keyword>
<dbReference type="InterPro" id="IPR038005">
    <property type="entry name" value="RX-like_CC"/>
</dbReference>